<keyword evidence="3" id="KW-1185">Reference proteome</keyword>
<keyword evidence="1" id="KW-0472">Membrane</keyword>
<protein>
    <submittedName>
        <fullName evidence="2">ZIP family zinc transporter</fullName>
    </submittedName>
</protein>
<accession>A0ABU9T289</accession>
<gene>
    <name evidence="2" type="ORF">WNY59_01380</name>
</gene>
<name>A0ABU9T289_9HYPH</name>
<evidence type="ECO:0000256" key="1">
    <source>
        <dbReference type="SAM" id="Phobius"/>
    </source>
</evidence>
<feature type="transmembrane region" description="Helical" evidence="1">
    <location>
        <begin position="100"/>
        <end position="118"/>
    </location>
</feature>
<feature type="transmembrane region" description="Helical" evidence="1">
    <location>
        <begin position="12"/>
        <end position="33"/>
    </location>
</feature>
<sequence length="249" mass="24902">MEYLSLPAQAALWGFVAGGALLLGAAMGYFLNLSKMVSSSIMAFGIGVLISALAFNLMDEAFKTAGSIAATVGFVFGATLYGLANAFLSRSGAAGRKQSSAVTAGAAASIAIAIGSLLDGIPESAAIGISLLDGEGVAFVTLLAIFISNVPEGLSSSVGMKAAGKSASYVFSIWGSIAVTCSVSALLGYLIIGQLGPFYIGAAIACAAGAIFVMLIDTMIPEAFDDIHALSGPIAAAGFLFAFVASHAF</sequence>
<dbReference type="RefSeq" id="WP_026479543.1">
    <property type="nucleotide sequence ID" value="NZ_JBBMQO010000001.1"/>
</dbReference>
<proteinExistence type="predicted"/>
<reference evidence="2 3" key="1">
    <citation type="submission" date="2024-03" db="EMBL/GenBank/DDBJ databases">
        <title>Community enrichment and isolation of bacterial strains for fucoidan degradation.</title>
        <authorList>
            <person name="Sichert A."/>
        </authorList>
    </citation>
    <scope>NUCLEOTIDE SEQUENCE [LARGE SCALE GENOMIC DNA]</scope>
    <source>
        <strain evidence="2 3">AS62</strain>
    </source>
</reference>
<feature type="transmembrane region" description="Helical" evidence="1">
    <location>
        <begin position="168"/>
        <end position="192"/>
    </location>
</feature>
<dbReference type="EMBL" id="JBBMQO010000001">
    <property type="protein sequence ID" value="MEM5500233.1"/>
    <property type="molecule type" value="Genomic_DNA"/>
</dbReference>
<feature type="transmembrane region" description="Helical" evidence="1">
    <location>
        <begin position="198"/>
        <end position="216"/>
    </location>
</feature>
<feature type="transmembrane region" description="Helical" evidence="1">
    <location>
        <begin position="228"/>
        <end position="248"/>
    </location>
</feature>
<evidence type="ECO:0000313" key="3">
    <source>
        <dbReference type="Proteomes" id="UP001477870"/>
    </source>
</evidence>
<feature type="transmembrane region" description="Helical" evidence="1">
    <location>
        <begin position="64"/>
        <end position="88"/>
    </location>
</feature>
<organism evidence="2 3">
    <name type="scientific">Ahrensia kielensis</name>
    <dbReference type="NCBI Taxonomy" id="76980"/>
    <lineage>
        <taxon>Bacteria</taxon>
        <taxon>Pseudomonadati</taxon>
        <taxon>Pseudomonadota</taxon>
        <taxon>Alphaproteobacteria</taxon>
        <taxon>Hyphomicrobiales</taxon>
        <taxon>Ahrensiaceae</taxon>
        <taxon>Ahrensia</taxon>
    </lineage>
</organism>
<comment type="caution">
    <text evidence="2">The sequence shown here is derived from an EMBL/GenBank/DDBJ whole genome shotgun (WGS) entry which is preliminary data.</text>
</comment>
<feature type="transmembrane region" description="Helical" evidence="1">
    <location>
        <begin position="40"/>
        <end position="58"/>
    </location>
</feature>
<keyword evidence="1" id="KW-0812">Transmembrane</keyword>
<feature type="transmembrane region" description="Helical" evidence="1">
    <location>
        <begin position="124"/>
        <end position="147"/>
    </location>
</feature>
<keyword evidence="1" id="KW-1133">Transmembrane helix</keyword>
<evidence type="ECO:0000313" key="2">
    <source>
        <dbReference type="EMBL" id="MEM5500233.1"/>
    </source>
</evidence>
<dbReference type="Proteomes" id="UP001477870">
    <property type="component" value="Unassembled WGS sequence"/>
</dbReference>